<dbReference type="STRING" id="420778.A0A1S8B8H3"/>
<name>A0A1S8B8H3_9PEZI</name>
<evidence type="ECO:0000313" key="1">
    <source>
        <dbReference type="EMBL" id="OMP83872.1"/>
    </source>
</evidence>
<accession>A0A1S8B8H3</accession>
<evidence type="ECO:0000313" key="2">
    <source>
        <dbReference type="Proteomes" id="UP000190776"/>
    </source>
</evidence>
<dbReference type="Gene3D" id="3.40.1090.10">
    <property type="entry name" value="Cytosolic phospholipase A2 catalytic domain"/>
    <property type="match status" value="1"/>
</dbReference>
<gene>
    <name evidence="1" type="ORF">BK809_0001255</name>
</gene>
<dbReference type="AlphaFoldDB" id="A0A1S8B8H3"/>
<protein>
    <submittedName>
        <fullName evidence="1">Uncharacterized protein</fullName>
    </submittedName>
</protein>
<sequence length="95" mass="11093">MLGRLRMSVDECLDAYRKFMLDVFDHGVLVKACNYTFKNGLYSAQTLEKIIRDLIRERLGRDDAILNDENDSVLGEVHFHRCRVYHSRSTLDAEI</sequence>
<proteinExistence type="predicted"/>
<reference evidence="1" key="1">
    <citation type="submission" date="2017-01" db="EMBL/GenBank/DDBJ databases">
        <title>Draft genome sequence of Diplodia seriata F98.1, a fungal species involved in grapevine trunk diseases.</title>
        <authorList>
            <person name="Robert-Siegwald G."/>
            <person name="Vallet J."/>
            <person name="Abou-Mansour E."/>
            <person name="Xu J."/>
            <person name="Rey P."/>
            <person name="Bertsch C."/>
            <person name="Rego C."/>
            <person name="Larignon P."/>
            <person name="Fontaine F."/>
            <person name="Lebrun M.-H."/>
        </authorList>
    </citation>
    <scope>NUCLEOTIDE SEQUENCE [LARGE SCALE GENOMIC DNA]</scope>
    <source>
        <strain evidence="1">F98.1</strain>
    </source>
</reference>
<comment type="caution">
    <text evidence="1">The sequence shown here is derived from an EMBL/GenBank/DDBJ whole genome shotgun (WGS) entry which is preliminary data.</text>
</comment>
<dbReference type="Proteomes" id="UP000190776">
    <property type="component" value="Unassembled WGS sequence"/>
</dbReference>
<dbReference type="EMBL" id="MSZU01000106">
    <property type="protein sequence ID" value="OMP83872.1"/>
    <property type="molecule type" value="Genomic_DNA"/>
</dbReference>
<organism evidence="1 2">
    <name type="scientific">Diplodia seriata</name>
    <dbReference type="NCBI Taxonomy" id="420778"/>
    <lineage>
        <taxon>Eukaryota</taxon>
        <taxon>Fungi</taxon>
        <taxon>Dikarya</taxon>
        <taxon>Ascomycota</taxon>
        <taxon>Pezizomycotina</taxon>
        <taxon>Dothideomycetes</taxon>
        <taxon>Dothideomycetes incertae sedis</taxon>
        <taxon>Botryosphaeriales</taxon>
        <taxon>Botryosphaeriaceae</taxon>
        <taxon>Diplodia</taxon>
    </lineage>
</organism>
<dbReference type="OrthoDB" id="1658288at2759"/>